<reference evidence="5" key="1">
    <citation type="submission" date="2016-11" db="EMBL/GenBank/DDBJ databases">
        <authorList>
            <person name="Varghese N."/>
            <person name="Submissions S."/>
        </authorList>
    </citation>
    <scope>NUCLEOTIDE SEQUENCE [LARGE SCALE GENOMIC DNA]</scope>
    <source>
        <strain evidence="5">DSM 9756</strain>
    </source>
</reference>
<sequence length="192" mass="20863">MQIVGIYGSPRKGGNTDRMMDAFLEGALEAGASVERVYVRRLKMQGCVGCGGCDETGACVVDDGMQPVYPLLEAADGVAVATPIYFYNVSGQLKLLIDRCQALFMKKQLELPDGKAHGQTKPKKGFLLSAAATRGKRLFDCALLTMHYFMDALGGELVGDLCFRELEGKADVGKDPHLLARCREAGRQLLRE</sequence>
<dbReference type="SUPFAM" id="SSF52218">
    <property type="entry name" value="Flavoproteins"/>
    <property type="match status" value="1"/>
</dbReference>
<feature type="domain" description="NADPH-dependent FMN reductase-like" evidence="3">
    <location>
        <begin position="1"/>
        <end position="131"/>
    </location>
</feature>
<evidence type="ECO:0000256" key="2">
    <source>
        <dbReference type="ARBA" id="ARBA00022643"/>
    </source>
</evidence>
<dbReference type="RefSeq" id="WP_073040753.1">
    <property type="nucleotide sequence ID" value="NZ_FQVB01000032.1"/>
</dbReference>
<dbReference type="InterPro" id="IPR029039">
    <property type="entry name" value="Flavoprotein-like_sf"/>
</dbReference>
<dbReference type="PANTHER" id="PTHR43278">
    <property type="entry name" value="NAD(P)H-DEPENDENT FMN-CONTAINING OXIDOREDUCTASE YWQN-RELATED"/>
    <property type="match status" value="1"/>
</dbReference>
<organism evidence="4 5">
    <name type="scientific">Desulfacinum infernum DSM 9756</name>
    <dbReference type="NCBI Taxonomy" id="1121391"/>
    <lineage>
        <taxon>Bacteria</taxon>
        <taxon>Pseudomonadati</taxon>
        <taxon>Thermodesulfobacteriota</taxon>
        <taxon>Syntrophobacteria</taxon>
        <taxon>Syntrophobacterales</taxon>
        <taxon>Syntrophobacteraceae</taxon>
        <taxon>Desulfacinum</taxon>
    </lineage>
</organism>
<accession>A0A1M5FNE8</accession>
<gene>
    <name evidence="4" type="ORF">SAMN02745206_02936</name>
</gene>
<evidence type="ECO:0000313" key="5">
    <source>
        <dbReference type="Proteomes" id="UP000184076"/>
    </source>
</evidence>
<protein>
    <submittedName>
        <fullName evidence="4">Multimeric flavodoxin WrbA</fullName>
    </submittedName>
</protein>
<dbReference type="AlphaFoldDB" id="A0A1M5FNE8"/>
<dbReference type="OrthoDB" id="9805976at2"/>
<dbReference type="Gene3D" id="3.40.50.360">
    <property type="match status" value="1"/>
</dbReference>
<dbReference type="InterPro" id="IPR005025">
    <property type="entry name" value="FMN_Rdtase-like_dom"/>
</dbReference>
<keyword evidence="5" id="KW-1185">Reference proteome</keyword>
<keyword evidence="2" id="KW-0288">FMN</keyword>
<dbReference type="InterPro" id="IPR051796">
    <property type="entry name" value="ISF_SsuE-like"/>
</dbReference>
<dbReference type="GO" id="GO:0016491">
    <property type="term" value="F:oxidoreductase activity"/>
    <property type="evidence" value="ECO:0007669"/>
    <property type="project" value="InterPro"/>
</dbReference>
<keyword evidence="1" id="KW-0285">Flavoprotein</keyword>
<dbReference type="PANTHER" id="PTHR43278:SF2">
    <property type="entry name" value="IRON-SULFUR FLAVOPROTEIN"/>
    <property type="match status" value="1"/>
</dbReference>
<dbReference type="Proteomes" id="UP000184076">
    <property type="component" value="Unassembled WGS sequence"/>
</dbReference>
<dbReference type="Pfam" id="PF03358">
    <property type="entry name" value="FMN_red"/>
    <property type="match status" value="1"/>
</dbReference>
<evidence type="ECO:0000256" key="1">
    <source>
        <dbReference type="ARBA" id="ARBA00022630"/>
    </source>
</evidence>
<evidence type="ECO:0000259" key="3">
    <source>
        <dbReference type="Pfam" id="PF03358"/>
    </source>
</evidence>
<proteinExistence type="predicted"/>
<evidence type="ECO:0000313" key="4">
    <source>
        <dbReference type="EMBL" id="SHF93097.1"/>
    </source>
</evidence>
<dbReference type="EMBL" id="FQVB01000032">
    <property type="protein sequence ID" value="SHF93097.1"/>
    <property type="molecule type" value="Genomic_DNA"/>
</dbReference>
<name>A0A1M5FNE8_9BACT</name>
<dbReference type="STRING" id="1121391.SAMN02745206_02936"/>